<keyword evidence="2" id="KW-1185">Reference proteome</keyword>
<dbReference type="OrthoDB" id="8115735at2"/>
<reference evidence="1 2" key="1">
    <citation type="submission" date="2018-05" db="EMBL/GenBank/DDBJ databases">
        <title>Complete Genome Sequence of Methylobacterium sp. 17Sr1-28.</title>
        <authorList>
            <person name="Srinivasan S."/>
        </authorList>
    </citation>
    <scope>NUCLEOTIDE SEQUENCE [LARGE SCALE GENOMIC DNA]</scope>
    <source>
        <strain evidence="1 2">17Sr1-28</strain>
    </source>
</reference>
<name>A0A2U8WHH2_9HYPH</name>
<evidence type="ECO:0000313" key="1">
    <source>
        <dbReference type="EMBL" id="AWN45675.1"/>
    </source>
</evidence>
<sequence length="114" mass="11698">MAASCPIPTPEQAQYAAILARAADAMRAAMTAALAEAARASAAELAAAGSPLPAPAEAYFAAVAHQALYCRLCGADPRTFSGGDPDRAAALLRNGRNIARHHWGMKEPGWGDPA</sequence>
<dbReference type="RefSeq" id="WP_109958035.1">
    <property type="nucleotide sequence ID" value="NZ_CP029553.1"/>
</dbReference>
<organism evidence="1 2">
    <name type="scientific">Methylobacterium terrae</name>
    <dbReference type="NCBI Taxonomy" id="2202827"/>
    <lineage>
        <taxon>Bacteria</taxon>
        <taxon>Pseudomonadati</taxon>
        <taxon>Pseudomonadota</taxon>
        <taxon>Alphaproteobacteria</taxon>
        <taxon>Hyphomicrobiales</taxon>
        <taxon>Methylobacteriaceae</taxon>
        <taxon>Methylobacterium</taxon>
    </lineage>
</organism>
<proteinExistence type="predicted"/>
<dbReference type="KEGG" id="mtea:DK419_04515"/>
<dbReference type="Proteomes" id="UP000245444">
    <property type="component" value="Chromosome"/>
</dbReference>
<accession>A0A2U8WHH2</accession>
<dbReference type="AlphaFoldDB" id="A0A2U8WHH2"/>
<gene>
    <name evidence="1" type="ORF">DK419_04515</name>
</gene>
<evidence type="ECO:0000313" key="2">
    <source>
        <dbReference type="Proteomes" id="UP000245444"/>
    </source>
</evidence>
<protein>
    <submittedName>
        <fullName evidence="1">Uncharacterized protein</fullName>
    </submittedName>
</protein>
<dbReference type="EMBL" id="CP029553">
    <property type="protein sequence ID" value="AWN45675.1"/>
    <property type="molecule type" value="Genomic_DNA"/>
</dbReference>